<comment type="cofactor">
    <cofactor evidence="12">
        <name>[4Fe-4S] cluster</name>
        <dbReference type="ChEBI" id="CHEBI:49883"/>
    </cofactor>
    <text evidence="12">Binds 1 [4Fe-4S] cluster.</text>
</comment>
<feature type="domain" description="HhH-GPD" evidence="13">
    <location>
        <begin position="39"/>
        <end position="187"/>
    </location>
</feature>
<name>A0A2W7RQJ9_9BACT</name>
<keyword evidence="10 12" id="KW-0456">Lyase</keyword>
<dbReference type="CDD" id="cd00056">
    <property type="entry name" value="ENDO3c"/>
    <property type="match status" value="1"/>
</dbReference>
<evidence type="ECO:0000259" key="13">
    <source>
        <dbReference type="SMART" id="SM00478"/>
    </source>
</evidence>
<keyword evidence="7 12" id="KW-0411">Iron-sulfur</keyword>
<accession>A0A2W7RQJ9</accession>
<dbReference type="EC" id="4.2.99.18" evidence="12"/>
<reference evidence="14 15" key="1">
    <citation type="submission" date="2018-06" db="EMBL/GenBank/DDBJ databases">
        <title>Genomic Encyclopedia of Archaeal and Bacterial Type Strains, Phase II (KMG-II): from individual species to whole genera.</title>
        <authorList>
            <person name="Goeker M."/>
        </authorList>
    </citation>
    <scope>NUCLEOTIDE SEQUENCE [LARGE SCALE GENOMIC DNA]</scope>
    <source>
        <strain evidence="14 15">DSM 23241</strain>
    </source>
</reference>
<feature type="binding site" evidence="12">
    <location>
        <position position="205"/>
    </location>
    <ligand>
        <name>[4Fe-4S] cluster</name>
        <dbReference type="ChEBI" id="CHEBI:49883"/>
    </ligand>
</feature>
<dbReference type="PANTHER" id="PTHR10359:SF18">
    <property type="entry name" value="ENDONUCLEASE III"/>
    <property type="match status" value="1"/>
</dbReference>
<dbReference type="Pfam" id="PF00633">
    <property type="entry name" value="HHH"/>
    <property type="match status" value="1"/>
</dbReference>
<comment type="function">
    <text evidence="12">DNA repair enzyme that has both DNA N-glycosylase activity and AP-lyase activity. The DNA N-glycosylase activity releases various damaged pyrimidines from DNA by cleaving the N-glycosidic bond, leaving an AP (apurinic/apyrimidinic) site. The AP-lyase activity cleaves the phosphodiester bond 3' to the AP site by a beta-elimination, leaving a 3'-terminal unsaturated sugar and a product with a terminal 5'-phosphate.</text>
</comment>
<dbReference type="GO" id="GO:0140078">
    <property type="term" value="F:class I DNA-(apurinic or apyrimidinic site) endonuclease activity"/>
    <property type="evidence" value="ECO:0007669"/>
    <property type="project" value="UniProtKB-EC"/>
</dbReference>
<keyword evidence="5 12" id="KW-0378">Hydrolase</keyword>
<dbReference type="PROSITE" id="PS01155">
    <property type="entry name" value="ENDONUCLEASE_III_2"/>
    <property type="match status" value="1"/>
</dbReference>
<keyword evidence="4 12" id="KW-0227">DNA damage</keyword>
<organism evidence="14 15">
    <name type="scientific">Hydrotalea sandarakina</name>
    <dbReference type="NCBI Taxonomy" id="1004304"/>
    <lineage>
        <taxon>Bacteria</taxon>
        <taxon>Pseudomonadati</taxon>
        <taxon>Bacteroidota</taxon>
        <taxon>Chitinophagia</taxon>
        <taxon>Chitinophagales</taxon>
        <taxon>Chitinophagaceae</taxon>
        <taxon>Hydrotalea</taxon>
    </lineage>
</organism>
<evidence type="ECO:0000256" key="10">
    <source>
        <dbReference type="ARBA" id="ARBA00023239"/>
    </source>
</evidence>
<dbReference type="PIRSF" id="PIRSF001435">
    <property type="entry name" value="Nth"/>
    <property type="match status" value="1"/>
</dbReference>
<sequence>MTKKERYQIVLDYFEKNIPNAQTELQYTNPFQLLVAVILSAQCTDVRVNQTTPAIFKKYSNVQALANATFDELFPLIKSISYPNNKTKHLIGMANMLIEKFGGEVPMTVNELIQLPGVGRKTANVITSVIDEQPNMAVDTHVFRVSARLGLTTKATTPLAAEKQLIQYIPQHLIHKAHHWLILHGRYTCLARNPKCNSCGLTAVCLYYKKQAKVNVKTANN</sequence>
<dbReference type="Gene3D" id="1.10.1670.10">
    <property type="entry name" value="Helix-hairpin-Helix base-excision DNA repair enzymes (C-terminal)"/>
    <property type="match status" value="1"/>
</dbReference>
<keyword evidence="6 12" id="KW-0408">Iron</keyword>
<dbReference type="Gene3D" id="1.10.340.30">
    <property type="entry name" value="Hypothetical protein, domain 2"/>
    <property type="match status" value="1"/>
</dbReference>
<dbReference type="FunFam" id="1.10.1670.10:FF:000001">
    <property type="entry name" value="Endonuclease III"/>
    <property type="match status" value="1"/>
</dbReference>
<dbReference type="NCBIfam" id="TIGR01083">
    <property type="entry name" value="nth"/>
    <property type="match status" value="1"/>
</dbReference>
<keyword evidence="14" id="KW-0255">Endonuclease</keyword>
<dbReference type="EMBL" id="QKZV01000008">
    <property type="protein sequence ID" value="PZX60810.1"/>
    <property type="molecule type" value="Genomic_DNA"/>
</dbReference>
<dbReference type="InterPro" id="IPR005759">
    <property type="entry name" value="Nth"/>
</dbReference>
<dbReference type="PROSITE" id="PS00764">
    <property type="entry name" value="ENDONUCLEASE_III_1"/>
    <property type="match status" value="1"/>
</dbReference>
<dbReference type="InterPro" id="IPR003265">
    <property type="entry name" value="HhH-GPD_domain"/>
</dbReference>
<proteinExistence type="inferred from homology"/>
<evidence type="ECO:0000256" key="7">
    <source>
        <dbReference type="ARBA" id="ARBA00023014"/>
    </source>
</evidence>
<dbReference type="GO" id="GO:0019104">
    <property type="term" value="F:DNA N-glycosylase activity"/>
    <property type="evidence" value="ECO:0007669"/>
    <property type="project" value="UniProtKB-UniRule"/>
</dbReference>
<dbReference type="PANTHER" id="PTHR10359">
    <property type="entry name" value="A/G-SPECIFIC ADENINE GLYCOSYLASE/ENDONUCLEASE III"/>
    <property type="match status" value="1"/>
</dbReference>
<evidence type="ECO:0000313" key="14">
    <source>
        <dbReference type="EMBL" id="PZX60810.1"/>
    </source>
</evidence>
<dbReference type="SUPFAM" id="SSF48150">
    <property type="entry name" value="DNA-glycosylase"/>
    <property type="match status" value="1"/>
</dbReference>
<dbReference type="SMART" id="SM00525">
    <property type="entry name" value="FES"/>
    <property type="match status" value="1"/>
</dbReference>
<comment type="similarity">
    <text evidence="1 12">Belongs to the Nth/MutY family.</text>
</comment>
<dbReference type="RefSeq" id="WP_111296603.1">
    <property type="nucleotide sequence ID" value="NZ_QKZV01000008.1"/>
</dbReference>
<evidence type="ECO:0000256" key="2">
    <source>
        <dbReference type="ARBA" id="ARBA00022485"/>
    </source>
</evidence>
<comment type="caution">
    <text evidence="14">The sequence shown here is derived from an EMBL/GenBank/DDBJ whole genome shotgun (WGS) entry which is preliminary data.</text>
</comment>
<evidence type="ECO:0000256" key="11">
    <source>
        <dbReference type="ARBA" id="ARBA00023295"/>
    </source>
</evidence>
<dbReference type="OrthoDB" id="9800977at2"/>
<evidence type="ECO:0000256" key="6">
    <source>
        <dbReference type="ARBA" id="ARBA00023004"/>
    </source>
</evidence>
<evidence type="ECO:0000313" key="15">
    <source>
        <dbReference type="Proteomes" id="UP000249720"/>
    </source>
</evidence>
<feature type="binding site" evidence="12">
    <location>
        <position position="189"/>
    </location>
    <ligand>
        <name>[4Fe-4S] cluster</name>
        <dbReference type="ChEBI" id="CHEBI:49883"/>
    </ligand>
</feature>
<comment type="catalytic activity">
    <reaction evidence="12">
        <text>2'-deoxyribonucleotide-(2'-deoxyribose 5'-phosphate)-2'-deoxyribonucleotide-DNA = a 3'-end 2'-deoxyribonucleotide-(2,3-dehydro-2,3-deoxyribose 5'-phosphate)-DNA + a 5'-end 5'-phospho-2'-deoxyribonucleoside-DNA + H(+)</text>
        <dbReference type="Rhea" id="RHEA:66592"/>
        <dbReference type="Rhea" id="RHEA-COMP:13180"/>
        <dbReference type="Rhea" id="RHEA-COMP:16897"/>
        <dbReference type="Rhea" id="RHEA-COMP:17067"/>
        <dbReference type="ChEBI" id="CHEBI:15378"/>
        <dbReference type="ChEBI" id="CHEBI:136412"/>
        <dbReference type="ChEBI" id="CHEBI:157695"/>
        <dbReference type="ChEBI" id="CHEBI:167181"/>
        <dbReference type="EC" id="4.2.99.18"/>
    </reaction>
</comment>
<protein>
    <recommendedName>
        <fullName evidence="12">Endonuclease III</fullName>
        <ecNumber evidence="12">4.2.99.18</ecNumber>
    </recommendedName>
    <alternativeName>
        <fullName evidence="12">DNA-(apurinic or apyrimidinic site) lyase</fullName>
    </alternativeName>
</protein>
<evidence type="ECO:0000256" key="9">
    <source>
        <dbReference type="ARBA" id="ARBA00023204"/>
    </source>
</evidence>
<dbReference type="HAMAP" id="MF_00942">
    <property type="entry name" value="Nth"/>
    <property type="match status" value="1"/>
</dbReference>
<dbReference type="InterPro" id="IPR011257">
    <property type="entry name" value="DNA_glycosylase"/>
</dbReference>
<feature type="binding site" evidence="12">
    <location>
        <position position="196"/>
    </location>
    <ligand>
        <name>[4Fe-4S] cluster</name>
        <dbReference type="ChEBI" id="CHEBI:49883"/>
    </ligand>
</feature>
<dbReference type="InterPro" id="IPR023170">
    <property type="entry name" value="HhH_base_excis_C"/>
</dbReference>
<evidence type="ECO:0000256" key="5">
    <source>
        <dbReference type="ARBA" id="ARBA00022801"/>
    </source>
</evidence>
<dbReference type="SMART" id="SM00478">
    <property type="entry name" value="ENDO3c"/>
    <property type="match status" value="1"/>
</dbReference>
<dbReference type="InterPro" id="IPR000445">
    <property type="entry name" value="HhH_motif"/>
</dbReference>
<dbReference type="InterPro" id="IPR003651">
    <property type="entry name" value="Endonuclease3_FeS-loop_motif"/>
</dbReference>
<dbReference type="GO" id="GO:0003677">
    <property type="term" value="F:DNA binding"/>
    <property type="evidence" value="ECO:0007669"/>
    <property type="project" value="UniProtKB-UniRule"/>
</dbReference>
<evidence type="ECO:0000256" key="1">
    <source>
        <dbReference type="ARBA" id="ARBA00008343"/>
    </source>
</evidence>
<keyword evidence="2 12" id="KW-0004">4Fe-4S</keyword>
<keyword evidence="3 12" id="KW-0479">Metal-binding</keyword>
<gene>
    <name evidence="12" type="primary">nth</name>
    <name evidence="14" type="ORF">LX80_02294</name>
</gene>
<dbReference type="FunFam" id="1.10.340.30:FF:000001">
    <property type="entry name" value="Endonuclease III"/>
    <property type="match status" value="1"/>
</dbReference>
<evidence type="ECO:0000256" key="8">
    <source>
        <dbReference type="ARBA" id="ARBA00023125"/>
    </source>
</evidence>
<keyword evidence="8 12" id="KW-0238">DNA-binding</keyword>
<keyword evidence="11 12" id="KW-0326">Glycosidase</keyword>
<feature type="binding site" evidence="12">
    <location>
        <position position="199"/>
    </location>
    <ligand>
        <name>[4Fe-4S] cluster</name>
        <dbReference type="ChEBI" id="CHEBI:49883"/>
    </ligand>
</feature>
<dbReference type="GO" id="GO:0051539">
    <property type="term" value="F:4 iron, 4 sulfur cluster binding"/>
    <property type="evidence" value="ECO:0007669"/>
    <property type="project" value="UniProtKB-UniRule"/>
</dbReference>
<dbReference type="Pfam" id="PF00730">
    <property type="entry name" value="HhH-GPD"/>
    <property type="match status" value="1"/>
</dbReference>
<keyword evidence="14" id="KW-0540">Nuclease</keyword>
<dbReference type="GO" id="GO:0046872">
    <property type="term" value="F:metal ion binding"/>
    <property type="evidence" value="ECO:0007669"/>
    <property type="project" value="UniProtKB-KW"/>
</dbReference>
<dbReference type="GO" id="GO:0006285">
    <property type="term" value="P:base-excision repair, AP site formation"/>
    <property type="evidence" value="ECO:0007669"/>
    <property type="project" value="TreeGrafter"/>
</dbReference>
<dbReference type="InterPro" id="IPR004035">
    <property type="entry name" value="Endouclease-III_FeS-bd_BS"/>
</dbReference>
<keyword evidence="9 12" id="KW-0234">DNA repair</keyword>
<evidence type="ECO:0000256" key="4">
    <source>
        <dbReference type="ARBA" id="ARBA00022763"/>
    </source>
</evidence>
<keyword evidence="15" id="KW-1185">Reference proteome</keyword>
<dbReference type="Proteomes" id="UP000249720">
    <property type="component" value="Unassembled WGS sequence"/>
</dbReference>
<dbReference type="AlphaFoldDB" id="A0A2W7RQJ9"/>
<evidence type="ECO:0000256" key="3">
    <source>
        <dbReference type="ARBA" id="ARBA00022723"/>
    </source>
</evidence>
<evidence type="ECO:0000256" key="12">
    <source>
        <dbReference type="HAMAP-Rule" id="MF_00942"/>
    </source>
</evidence>
<dbReference type="InterPro" id="IPR004036">
    <property type="entry name" value="Endonuclease-III-like_CS2"/>
</dbReference>